<dbReference type="RefSeq" id="WP_143150638.1">
    <property type="nucleotide sequence ID" value="NZ_CBHWAX010000026.1"/>
</dbReference>
<dbReference type="OrthoDB" id="670787at2"/>
<gene>
    <name evidence="1" type="ORF">SAMN05661012_01198</name>
    <name evidence="2" type="ORF">SR876_06010</name>
</gene>
<reference evidence="1 3" key="1">
    <citation type="submission" date="2016-11" db="EMBL/GenBank/DDBJ databases">
        <authorList>
            <person name="Jaros S."/>
            <person name="Januszkiewicz K."/>
            <person name="Wedrychowicz H."/>
        </authorList>
    </citation>
    <scope>NUCLEOTIDE SEQUENCE [LARGE SCALE GENOMIC DNA]</scope>
    <source>
        <strain evidence="1 3">DSM 784</strain>
    </source>
</reference>
<dbReference type="Proteomes" id="UP001326715">
    <property type="component" value="Chromosome"/>
</dbReference>
<sequence length="118" mass="13513">MKQLQRLILIFSCIFLPFVFGGVAGENASPKGELQLLNYKAPLYDHAYCGNLHFRATAIHKFNLRNRGLVDYDEYFLTISSIRIKPLFVYIHPQYRGYTESIISVSNSLSDWRGPPVA</sequence>
<evidence type="ECO:0000313" key="2">
    <source>
        <dbReference type="EMBL" id="WQG91044.1"/>
    </source>
</evidence>
<protein>
    <submittedName>
        <fullName evidence="1">Uncharacterized protein</fullName>
    </submittedName>
</protein>
<accession>A0A1K1NCS3</accession>
<proteinExistence type="predicted"/>
<evidence type="ECO:0000313" key="3">
    <source>
        <dbReference type="Proteomes" id="UP000183788"/>
    </source>
</evidence>
<dbReference type="EMBL" id="FPIZ01000003">
    <property type="protein sequence ID" value="SFW33143.1"/>
    <property type="molecule type" value="Genomic_DNA"/>
</dbReference>
<name>A0A1K1NCS3_9BACT</name>
<dbReference type="STRING" id="1004.SAMN05661012_01198"/>
<organism evidence="1 3">
    <name type="scientific">Chitinophaga sancti</name>
    <dbReference type="NCBI Taxonomy" id="1004"/>
    <lineage>
        <taxon>Bacteria</taxon>
        <taxon>Pseudomonadati</taxon>
        <taxon>Bacteroidota</taxon>
        <taxon>Chitinophagia</taxon>
        <taxon>Chitinophagales</taxon>
        <taxon>Chitinophagaceae</taxon>
        <taxon>Chitinophaga</taxon>
    </lineage>
</organism>
<dbReference type="Proteomes" id="UP000183788">
    <property type="component" value="Unassembled WGS sequence"/>
</dbReference>
<evidence type="ECO:0000313" key="1">
    <source>
        <dbReference type="EMBL" id="SFW33143.1"/>
    </source>
</evidence>
<evidence type="ECO:0000313" key="4">
    <source>
        <dbReference type="Proteomes" id="UP001326715"/>
    </source>
</evidence>
<keyword evidence="4" id="KW-1185">Reference proteome</keyword>
<dbReference type="AlphaFoldDB" id="A0A1K1NCS3"/>
<reference evidence="2 4" key="2">
    <citation type="submission" date="2023-11" db="EMBL/GenBank/DDBJ databases">
        <title>MicrobeMod: A computational toolkit for identifying prokaryotic methylation and restriction-modification with nanopore sequencing.</title>
        <authorList>
            <person name="Crits-Christoph A."/>
            <person name="Kang S.C."/>
            <person name="Lee H."/>
            <person name="Ostrov N."/>
        </authorList>
    </citation>
    <scope>NUCLEOTIDE SEQUENCE [LARGE SCALE GENOMIC DNA]</scope>
    <source>
        <strain evidence="2 4">ATCC 23090</strain>
    </source>
</reference>
<dbReference type="EMBL" id="CP140154">
    <property type="protein sequence ID" value="WQG91044.1"/>
    <property type="molecule type" value="Genomic_DNA"/>
</dbReference>